<proteinExistence type="predicted"/>
<dbReference type="EMBL" id="CCSD01000095">
    <property type="protein sequence ID" value="CDZ91180.1"/>
    <property type="molecule type" value="Genomic_DNA"/>
</dbReference>
<dbReference type="Proteomes" id="UP000042997">
    <property type="component" value="Unassembled WGS sequence"/>
</dbReference>
<gene>
    <name evidence="2" type="ORF">RHRU231_800107</name>
</gene>
<reference evidence="2 3" key="1">
    <citation type="journal article" date="2014" name="Genome Announc.">
        <title>Draft Genome Sequence of Propane- and Butane-Oxidizing Actinobacterium Rhodococcus ruber IEGM 231.</title>
        <authorList>
            <person name="Ivshina I.B."/>
            <person name="Kuyukina M.S."/>
            <person name="Krivoruchko A.V."/>
            <person name="Barbe V."/>
            <person name="Fischer C."/>
        </authorList>
    </citation>
    <scope>NUCLEOTIDE SEQUENCE [LARGE SCALE GENOMIC DNA]</scope>
</reference>
<evidence type="ECO:0000313" key="3">
    <source>
        <dbReference type="Proteomes" id="UP000042997"/>
    </source>
</evidence>
<dbReference type="eggNOG" id="ENOG5031F5E">
    <property type="taxonomic scope" value="Bacteria"/>
</dbReference>
<accession>A0A098BSI7</accession>
<name>A0A098BSI7_9NOCA</name>
<evidence type="ECO:0000313" key="2">
    <source>
        <dbReference type="EMBL" id="CDZ91180.1"/>
    </source>
</evidence>
<organism evidence="2 3">
    <name type="scientific">Rhodococcus ruber</name>
    <dbReference type="NCBI Taxonomy" id="1830"/>
    <lineage>
        <taxon>Bacteria</taxon>
        <taxon>Bacillati</taxon>
        <taxon>Actinomycetota</taxon>
        <taxon>Actinomycetes</taxon>
        <taxon>Mycobacteriales</taxon>
        <taxon>Nocardiaceae</taxon>
        <taxon>Rhodococcus</taxon>
    </lineage>
</organism>
<sequence>MTSVREPGTGTPRTGTPRTGTPRTGTTDSKLFGSVLDMARAAKRGDVSGWLTAKSSTHRPEDVAYLSSVLLGVLIENDAVRRGIHPADVWRELRERGLDDFG</sequence>
<dbReference type="AlphaFoldDB" id="A0A098BSI7"/>
<evidence type="ECO:0000256" key="1">
    <source>
        <dbReference type="SAM" id="MobiDB-lite"/>
    </source>
</evidence>
<dbReference type="RefSeq" id="WP_010593064.1">
    <property type="nucleotide sequence ID" value="NZ_CP024890.1"/>
</dbReference>
<protein>
    <submittedName>
        <fullName evidence="2">Uncharacterized protein</fullName>
    </submittedName>
</protein>
<feature type="compositionally biased region" description="Low complexity" evidence="1">
    <location>
        <begin position="7"/>
        <end position="27"/>
    </location>
</feature>
<feature type="region of interest" description="Disordered" evidence="1">
    <location>
        <begin position="1"/>
        <end position="30"/>
    </location>
</feature>